<evidence type="ECO:0000256" key="2">
    <source>
        <dbReference type="SAM" id="MobiDB-lite"/>
    </source>
</evidence>
<accession>A0A8K0RRL2</accession>
<proteinExistence type="predicted"/>
<evidence type="ECO:0000256" key="1">
    <source>
        <dbReference type="SAM" id="Coils"/>
    </source>
</evidence>
<sequence>MPHSLHFDEVKAVVEWHHHDTTRWLAKADPAPSLIRFTLRLDAPHALFEIMIPIKYKDHPTASASAVYVHINPKSITSLSHSIKENAPDSSDRVFPSATCLDFKLNNPVSILIPTFVNEPVVAARPRSGKILDSLHELLHKTSLRIYIPDNTLSSEQLDSISSTVSKQQLQPFSGPDFDISRLFTGVGAKATTLPRPPPPSYNKAAAETNVPLYNESTTFDPPTHKRKRSLDASEKGDPILARLLELEKTIHHRAQQDTLIQEQNAQISELQEKLARYEKRFVDLEAEVAGLRQAHDDAHDAESLELIEIRDDVQTLDERIDFVARGKDDEEFKERLKEEVIGELILRLSQG</sequence>
<reference evidence="3" key="1">
    <citation type="journal article" date="2021" name="Nat. Commun.">
        <title>Genetic determinants of endophytism in the Arabidopsis root mycobiome.</title>
        <authorList>
            <person name="Mesny F."/>
            <person name="Miyauchi S."/>
            <person name="Thiergart T."/>
            <person name="Pickel B."/>
            <person name="Atanasova L."/>
            <person name="Karlsson M."/>
            <person name="Huettel B."/>
            <person name="Barry K.W."/>
            <person name="Haridas S."/>
            <person name="Chen C."/>
            <person name="Bauer D."/>
            <person name="Andreopoulos W."/>
            <person name="Pangilinan J."/>
            <person name="LaButti K."/>
            <person name="Riley R."/>
            <person name="Lipzen A."/>
            <person name="Clum A."/>
            <person name="Drula E."/>
            <person name="Henrissat B."/>
            <person name="Kohler A."/>
            <person name="Grigoriev I.V."/>
            <person name="Martin F.M."/>
            <person name="Hacquard S."/>
        </authorList>
    </citation>
    <scope>NUCLEOTIDE SEQUENCE</scope>
    <source>
        <strain evidence="3">MPI-SDFR-AT-0068</strain>
    </source>
</reference>
<keyword evidence="4" id="KW-1185">Reference proteome</keyword>
<evidence type="ECO:0000313" key="3">
    <source>
        <dbReference type="EMBL" id="KAH7241235.1"/>
    </source>
</evidence>
<protein>
    <submittedName>
        <fullName evidence="3">Uncharacterized protein</fullName>
    </submittedName>
</protein>
<feature type="coiled-coil region" evidence="1">
    <location>
        <begin position="254"/>
        <end position="295"/>
    </location>
</feature>
<evidence type="ECO:0000313" key="4">
    <source>
        <dbReference type="Proteomes" id="UP000813427"/>
    </source>
</evidence>
<gene>
    <name evidence="3" type="ORF">BKA59DRAFT_202323</name>
</gene>
<dbReference type="AlphaFoldDB" id="A0A8K0RRL2"/>
<dbReference type="EMBL" id="JAGPXF010000005">
    <property type="protein sequence ID" value="KAH7241235.1"/>
    <property type="molecule type" value="Genomic_DNA"/>
</dbReference>
<feature type="region of interest" description="Disordered" evidence="2">
    <location>
        <begin position="214"/>
        <end position="233"/>
    </location>
</feature>
<name>A0A8K0RRL2_9HYPO</name>
<dbReference type="Proteomes" id="UP000813427">
    <property type="component" value="Unassembled WGS sequence"/>
</dbReference>
<keyword evidence="1" id="KW-0175">Coiled coil</keyword>
<comment type="caution">
    <text evidence="3">The sequence shown here is derived from an EMBL/GenBank/DDBJ whole genome shotgun (WGS) entry which is preliminary data.</text>
</comment>
<dbReference type="OrthoDB" id="5075194at2759"/>
<organism evidence="3 4">
    <name type="scientific">Fusarium tricinctum</name>
    <dbReference type="NCBI Taxonomy" id="61284"/>
    <lineage>
        <taxon>Eukaryota</taxon>
        <taxon>Fungi</taxon>
        <taxon>Dikarya</taxon>
        <taxon>Ascomycota</taxon>
        <taxon>Pezizomycotina</taxon>
        <taxon>Sordariomycetes</taxon>
        <taxon>Hypocreomycetidae</taxon>
        <taxon>Hypocreales</taxon>
        <taxon>Nectriaceae</taxon>
        <taxon>Fusarium</taxon>
        <taxon>Fusarium tricinctum species complex</taxon>
    </lineage>
</organism>